<evidence type="ECO:0000313" key="2">
    <source>
        <dbReference type="EMBL" id="GGN74965.1"/>
    </source>
</evidence>
<dbReference type="Proteomes" id="UP000600365">
    <property type="component" value="Unassembled WGS sequence"/>
</dbReference>
<proteinExistence type="predicted"/>
<dbReference type="AlphaFoldDB" id="A0A918D774"/>
<feature type="compositionally biased region" description="Basic and acidic residues" evidence="1">
    <location>
        <begin position="1"/>
        <end position="13"/>
    </location>
</feature>
<dbReference type="EMBL" id="BMMM01000010">
    <property type="protein sequence ID" value="GGN74965.1"/>
    <property type="molecule type" value="Genomic_DNA"/>
</dbReference>
<evidence type="ECO:0000313" key="3">
    <source>
        <dbReference type="Proteomes" id="UP000600365"/>
    </source>
</evidence>
<comment type="caution">
    <text evidence="2">The sequence shown here is derived from an EMBL/GenBank/DDBJ whole genome shotgun (WGS) entry which is preliminary data.</text>
</comment>
<sequence length="76" mass="8268">MASSERPSDRDDAVPPDPDDPDPSGPETLDRDDGSPSHGPAEPDRGSASRRHRVRVVGECLYWLIRLLLDLYGNGG</sequence>
<evidence type="ECO:0000256" key="1">
    <source>
        <dbReference type="SAM" id="MobiDB-lite"/>
    </source>
</evidence>
<protein>
    <submittedName>
        <fullName evidence="2">Uncharacterized protein</fullName>
    </submittedName>
</protein>
<feature type="compositionally biased region" description="Basic and acidic residues" evidence="1">
    <location>
        <begin position="28"/>
        <end position="47"/>
    </location>
</feature>
<keyword evidence="3" id="KW-1185">Reference proteome</keyword>
<feature type="region of interest" description="Disordered" evidence="1">
    <location>
        <begin position="1"/>
        <end position="51"/>
    </location>
</feature>
<organism evidence="2 3">
    <name type="scientific">Streptomyces albiflavescens</name>
    <dbReference type="NCBI Taxonomy" id="1623582"/>
    <lineage>
        <taxon>Bacteria</taxon>
        <taxon>Bacillati</taxon>
        <taxon>Actinomycetota</taxon>
        <taxon>Actinomycetes</taxon>
        <taxon>Kitasatosporales</taxon>
        <taxon>Streptomycetaceae</taxon>
        <taxon>Streptomyces</taxon>
    </lineage>
</organism>
<reference evidence="2 3" key="1">
    <citation type="journal article" date="2014" name="Int. J. Syst. Evol. Microbiol.">
        <title>Complete genome sequence of Corynebacterium casei LMG S-19264T (=DSM 44701T), isolated from a smear-ripened cheese.</title>
        <authorList>
            <consortium name="US DOE Joint Genome Institute (JGI-PGF)"/>
            <person name="Walter F."/>
            <person name="Albersmeier A."/>
            <person name="Kalinowski J."/>
            <person name="Ruckert C."/>
        </authorList>
    </citation>
    <scope>NUCLEOTIDE SEQUENCE [LARGE SCALE GENOMIC DNA]</scope>
    <source>
        <strain evidence="2 3">CGMCC 4.7111</strain>
    </source>
</reference>
<accession>A0A918D774</accession>
<name>A0A918D774_9ACTN</name>
<gene>
    <name evidence="2" type="ORF">GCM10011579_054600</name>
</gene>